<reference evidence="2 3" key="1">
    <citation type="submission" date="2015-03" db="EMBL/GenBank/DDBJ databases">
        <authorList>
            <consortium name="Pathogen Informatics"/>
            <person name="Murphy D."/>
        </authorList>
    </citation>
    <scope>NUCLEOTIDE SEQUENCE [LARGE SCALE GENOMIC DNA]</scope>
    <source>
        <strain evidence="2 3">PAP036</strain>
    </source>
</reference>
<dbReference type="RefSeq" id="WP_052538154.1">
    <property type="nucleotide sequence ID" value="NZ_CSUW01000012.1"/>
</dbReference>
<dbReference type="Pfam" id="PF10935">
    <property type="entry name" value="DUF2637"/>
    <property type="match status" value="1"/>
</dbReference>
<keyword evidence="1" id="KW-1133">Transmembrane helix</keyword>
<dbReference type="AlphaFoldDB" id="A0AB33TD92"/>
<keyword evidence="1" id="KW-0812">Transmembrane</keyword>
<accession>A0AB33TD92</accession>
<evidence type="ECO:0000313" key="2">
    <source>
        <dbReference type="EMBL" id="CPT59531.1"/>
    </source>
</evidence>
<name>A0AB33TD92_9MYCO</name>
<dbReference type="InterPro" id="IPR021235">
    <property type="entry name" value="DUF2637"/>
</dbReference>
<comment type="caution">
    <text evidence="2">The sequence shown here is derived from an EMBL/GenBank/DDBJ whole genome shotgun (WGS) entry which is preliminary data.</text>
</comment>
<dbReference type="EMBL" id="CSUW01000012">
    <property type="protein sequence ID" value="CPT59531.1"/>
    <property type="molecule type" value="Genomic_DNA"/>
</dbReference>
<organism evidence="2 3">
    <name type="scientific">Mycobacteroides abscessus</name>
    <dbReference type="NCBI Taxonomy" id="36809"/>
    <lineage>
        <taxon>Bacteria</taxon>
        <taxon>Bacillati</taxon>
        <taxon>Actinomycetota</taxon>
        <taxon>Actinomycetes</taxon>
        <taxon>Mycobacteriales</taxon>
        <taxon>Mycobacteriaceae</taxon>
        <taxon>Mycobacteroides</taxon>
    </lineage>
</organism>
<feature type="transmembrane region" description="Helical" evidence="1">
    <location>
        <begin position="51"/>
        <end position="69"/>
    </location>
</feature>
<keyword evidence="1" id="KW-0472">Membrane</keyword>
<dbReference type="Proteomes" id="UP000038487">
    <property type="component" value="Unassembled WGS sequence"/>
</dbReference>
<protein>
    <submittedName>
        <fullName evidence="2">Protein of uncharacterized function (DUF2637)</fullName>
    </submittedName>
</protein>
<feature type="transmembrane region" description="Helical" evidence="1">
    <location>
        <begin position="81"/>
        <end position="100"/>
    </location>
</feature>
<feature type="transmembrane region" description="Helical" evidence="1">
    <location>
        <begin position="120"/>
        <end position="140"/>
    </location>
</feature>
<evidence type="ECO:0000256" key="1">
    <source>
        <dbReference type="SAM" id="Phobius"/>
    </source>
</evidence>
<sequence>MGLNLDVHLAVKHHRSTRRLMWAMLVCATAMSMAGNIAHATAHDSTADARGSVLAAAIPPLALLSLTHLTGMWSRITARGFVYWCFLAAVTCITAAAFRLSFDALRTLAMQYGYGRTDAALFPLILDGLVAVCTLGLVMLSRIESVEGRDIGDAQKEPAGAPQNPRDAAELIRVRIATSDDAADDADSDAASAALIRPVRRGSETQTSASEHQNGAAACDANRFSAPRQDAPVKHAGASLRHDDSEQDAHLLLAHQLVHEKRTTAEVAVVHRVLARTADKVPSRAVAAEVGFSASKVQRIVKAAKECAASL</sequence>
<gene>
    <name evidence="2" type="ORF">ERS075527_04441</name>
</gene>
<feature type="transmembrane region" description="Helical" evidence="1">
    <location>
        <begin position="20"/>
        <end position="39"/>
    </location>
</feature>
<proteinExistence type="predicted"/>
<evidence type="ECO:0000313" key="3">
    <source>
        <dbReference type="Proteomes" id="UP000038487"/>
    </source>
</evidence>